<sequence length="70" mass="8383">MDTKMTYEQWVEQNQEYLIRYIKENISLWVSLEHRDNCSSISTKVNVELYDTSEHDPLTSDSADDYFNKD</sequence>
<evidence type="ECO:0000313" key="2">
    <source>
        <dbReference type="Proteomes" id="UP000009016"/>
    </source>
</evidence>
<proteinExistence type="predicted"/>
<accession>I6XLH6</accession>
<gene>
    <name evidence="1" type="ORF">CC2_116</name>
</gene>
<name>I6XLH6_9CAUD</name>
<evidence type="ECO:0000313" key="1">
    <source>
        <dbReference type="EMBL" id="AFN39349.1"/>
    </source>
</evidence>
<reference evidence="1 2" key="1">
    <citation type="journal article" date="2012" name="J. Virol.">
        <title>Complete Genome Sequence of Aeromonas hydrophila Phage CC2.</title>
        <authorList>
            <person name="Shen C.J."/>
            <person name="Liu Y.J."/>
            <person name="Lu C.P."/>
        </authorList>
    </citation>
    <scope>NUCLEOTIDE SEQUENCE [LARGE SCALE GENOMIC DNA]</scope>
</reference>
<dbReference type="RefSeq" id="YP_007010142.1">
    <property type="nucleotide sequence ID" value="NC_019538.1"/>
</dbReference>
<dbReference type="GeneID" id="14016409"/>
<dbReference type="OrthoDB" id="37224at10239"/>
<dbReference type="KEGG" id="vg:14016409"/>
<organism evidence="1 2">
    <name type="scientific">Aeromonas phage CC2</name>
    <dbReference type="NCBI Taxonomy" id="1204516"/>
    <lineage>
        <taxon>Viruses</taxon>
        <taxon>Duplodnaviria</taxon>
        <taxon>Heunggongvirae</taxon>
        <taxon>Uroviricota</taxon>
        <taxon>Caudoviricetes</taxon>
        <taxon>Pantevenvirales</taxon>
        <taxon>Straboviridae</taxon>
        <taxon>Emmerichvirinae</taxon>
        <taxon>Ceceduovirus</taxon>
        <taxon>Ceceduovirus cc2</taxon>
    </lineage>
</organism>
<dbReference type="EMBL" id="JX123262">
    <property type="protein sequence ID" value="AFN39349.1"/>
    <property type="molecule type" value="Genomic_DNA"/>
</dbReference>
<dbReference type="Proteomes" id="UP000009016">
    <property type="component" value="Segment"/>
</dbReference>
<protein>
    <submittedName>
        <fullName evidence="1">Uncharacterized protein</fullName>
    </submittedName>
</protein>
<keyword evidence="2" id="KW-1185">Reference proteome</keyword>